<dbReference type="HOGENOM" id="CLU_071243_0_0_5"/>
<evidence type="ECO:0000313" key="1">
    <source>
        <dbReference type="EMBL" id="EDQ35488.1"/>
    </source>
</evidence>
<keyword evidence="2" id="KW-1185">Reference proteome</keyword>
<dbReference type="SUPFAM" id="SSF56112">
    <property type="entry name" value="Protein kinase-like (PK-like)"/>
    <property type="match status" value="1"/>
</dbReference>
<proteinExistence type="predicted"/>
<accession>A9CW95</accession>
<reference evidence="1 2" key="1">
    <citation type="submission" date="2007-10" db="EMBL/GenBank/DDBJ databases">
        <authorList>
            <person name="Wagner-Dobler I."/>
            <person name="Ferriera S."/>
            <person name="Johnson J."/>
            <person name="Kravitz S."/>
            <person name="Beeson K."/>
            <person name="Sutton G."/>
            <person name="Rogers Y.-H."/>
            <person name="Friedman R."/>
            <person name="Frazier M."/>
            <person name="Venter J.C."/>
        </authorList>
    </citation>
    <scope>NUCLEOTIDE SEQUENCE [LARGE SCALE GENOMIC DNA]</scope>
    <source>
        <strain evidence="1 2">DFL-43</strain>
    </source>
</reference>
<dbReference type="RefSeq" id="WP_007199719.1">
    <property type="nucleotide sequence ID" value="NZ_CM002917.1"/>
</dbReference>
<name>A9CW95_HOEPD</name>
<dbReference type="STRING" id="411684.HPDFL43_19877"/>
<reference evidence="1 2" key="2">
    <citation type="submission" date="2012-06" db="EMBL/GenBank/DDBJ databases">
        <authorList>
            <person name="Fiebig A."/>
        </authorList>
    </citation>
    <scope>NUCLEOTIDE SEQUENCE [LARGE SCALE GENOMIC DNA]</scope>
    <source>
        <strain evidence="1 2">DFL-43</strain>
    </source>
</reference>
<organism evidence="1 2">
    <name type="scientific">Hoeflea phototrophica (strain DSM 17068 / NCIMB 14078 / DFL-43)</name>
    <dbReference type="NCBI Taxonomy" id="411684"/>
    <lineage>
        <taxon>Bacteria</taxon>
        <taxon>Pseudomonadati</taxon>
        <taxon>Pseudomonadota</taxon>
        <taxon>Alphaproteobacteria</taxon>
        <taxon>Hyphomicrobiales</taxon>
        <taxon>Rhizobiaceae</taxon>
        <taxon>Hoeflea</taxon>
    </lineage>
</organism>
<dbReference type="EMBL" id="ABIA03000001">
    <property type="protein sequence ID" value="EDQ35488.1"/>
    <property type="molecule type" value="Genomic_DNA"/>
</dbReference>
<dbReference type="OrthoDB" id="8028712at2"/>
<evidence type="ECO:0000313" key="2">
    <source>
        <dbReference type="Proteomes" id="UP000004291"/>
    </source>
</evidence>
<dbReference type="Proteomes" id="UP000004291">
    <property type="component" value="Chromosome"/>
</dbReference>
<dbReference type="AlphaFoldDB" id="A9CW95"/>
<comment type="caution">
    <text evidence="1">The sequence shown here is derived from an EMBL/GenBank/DDBJ whole genome shotgun (WGS) entry which is preliminary data.</text>
</comment>
<gene>
    <name evidence="1" type="ORF">HPDFL43_19877</name>
</gene>
<protein>
    <recommendedName>
        <fullName evidence="3">Serine/threonine protein phosphatase</fullName>
    </recommendedName>
</protein>
<sequence>MGDDTNKDEVLSADELSQVLHALAGSPDRRITPINISGRRVWIKRYDIEPRALAKRLHWLISPILFPVFLRGSEPALGEAGVERECSKLAAFRAAGFQTPDVVYRSGATLVLSDVSPILTEQLAGATELERRELLPILFAVLGRIHSMGLVHGRPHLRDMSMRNGDICFFDFEEAPETTMPLADAQARDLWLMMLPVVAAESDTGQCRLLLQAWLNRAPVASIAALLRFLKFCRPLLGLARLVPVSLQGSDLKRFLGTARFLVASISDMDSAIATNGHRAGSQQVKS</sequence>
<dbReference type="eggNOG" id="COG2334">
    <property type="taxonomic scope" value="Bacteria"/>
</dbReference>
<evidence type="ECO:0008006" key="3">
    <source>
        <dbReference type="Google" id="ProtNLM"/>
    </source>
</evidence>
<dbReference type="InterPro" id="IPR011009">
    <property type="entry name" value="Kinase-like_dom_sf"/>
</dbReference>